<name>A0A2I4FUE9_JUGRE</name>
<dbReference type="Proteomes" id="UP000235220">
    <property type="component" value="Chromosome 14"/>
</dbReference>
<dbReference type="Gramene" id="Jr14_08930_p1">
    <property type="protein sequence ID" value="cds.Jr14_08930_p1"/>
    <property type="gene ID" value="Jr14_08930"/>
</dbReference>
<dbReference type="InterPro" id="IPR001611">
    <property type="entry name" value="Leu-rich_rpt"/>
</dbReference>
<dbReference type="SUPFAM" id="SSF52058">
    <property type="entry name" value="L domain-like"/>
    <property type="match status" value="1"/>
</dbReference>
<dbReference type="InterPro" id="IPR035897">
    <property type="entry name" value="Toll_tir_struct_dom_sf"/>
</dbReference>
<keyword evidence="8" id="KW-1185">Reference proteome</keyword>
<dbReference type="PRINTS" id="PR00364">
    <property type="entry name" value="DISEASERSIST"/>
</dbReference>
<proteinExistence type="predicted"/>
<dbReference type="Pfam" id="PF23282">
    <property type="entry name" value="WHD_ROQ1"/>
    <property type="match status" value="1"/>
</dbReference>
<keyword evidence="3" id="KW-0677">Repeat</keyword>
<dbReference type="Pfam" id="PF00931">
    <property type="entry name" value="NB-ARC"/>
    <property type="match status" value="1"/>
</dbReference>
<sequence>MDIVKCYKERSSSSLAGALASKIHAINHILFNGSSNPAIIFQTSFETLESGEDTRKTFTDHLYSALIKAGIHTFRDEDALHKGENISTELLNAIRGSSISIAVFSKSYASSRWCLDELVEILRCTKTRGHSVLPVFYRVDPSDVRNQIGTFTEAFARHEKRFSTDMERIHRWRAALTEAANYAGWNLDSFANGYEAKFVEKIVEEVLSKLNVAHFHVAKHPVGIVSRVEKMKALLNLGTSDLIRVVGIYGMGGIGKTTVAKAVYNQIYEEFEGSSFLSNIKESSGKYNGLVGLQKQLLRDILKYRKDLEFGNVDRGFNLIKERLHGKKVLIVLDDVNQLEQIHTFVGNCEWFGSGTRVIVTTRDEHLLEKSTAHEKYKVEELTHSDSLELLSWHAFNMPHPKENYDELSISIANYAGGLPLALEVLGAHLFNRSIIQWRSTLEKLEKIPHSEIQQKLKISFDSLGDDRIKDIFLDIACFFIGMDKEYATKIFHGCGFFPDIDLNILIERSLVTVDFINKLRMHDLIRDMGREIIRETSPKNPGRHSRLWFHEDVLSVLKKQLGSDAVEGLVLNLPKLEDVCFKTEAFANMKNLRLLQINNLHLTGCFEHLSKELRWLSWHKCPLKFLPPNFDLANLVVLDMQRSNVKQVWKENRVLNKLKVLNLSHSKNLFKLPDFVKVPNLETLIVEGCISLVELDESVGYLKGLVLLSLKGCKSLKNLPEGICRLKTLETLNLLGCLILDKLPEKLGNMKALKELHIERTAIKQLPSSFGPMNAESSSSSNGQSSESGLSSWILPKSLNPINMLRVLGKLVLSNCNLSKDEIPLDVGSLFSLQYLDLSQNNFRELPHSIGRLSKLQSLYIAQCGSLNSISQLPANLVVLFAYDCSSLERISILPCSQLVSVGLGNCCKLVEIQGLNLDSNSIVDVVGCNNISSDLRKSLVQCPAANSTRCNRFTFLPGSEIPNWFSHQGIGSSISFSTPSLLEGKICIFIVCAVYAYKEPLPLMPLVNVIIDNKTRGYREALLPAKDFFYQETIQIISFYFGGML</sequence>
<accession>A0A2I4FUE9</accession>
<evidence type="ECO:0000256" key="3">
    <source>
        <dbReference type="ARBA" id="ARBA00022737"/>
    </source>
</evidence>
<evidence type="ECO:0000256" key="7">
    <source>
        <dbReference type="ARBA" id="ARBA00047304"/>
    </source>
</evidence>
<comment type="catalytic activity">
    <reaction evidence="7">
        <text>NAD(+) + H2O = ADP-D-ribose + nicotinamide + H(+)</text>
        <dbReference type="Rhea" id="RHEA:16301"/>
        <dbReference type="ChEBI" id="CHEBI:15377"/>
        <dbReference type="ChEBI" id="CHEBI:15378"/>
        <dbReference type="ChEBI" id="CHEBI:17154"/>
        <dbReference type="ChEBI" id="CHEBI:57540"/>
        <dbReference type="ChEBI" id="CHEBI:57967"/>
        <dbReference type="EC" id="3.2.2.6"/>
    </reaction>
    <physiologicalReaction direction="left-to-right" evidence="7">
        <dbReference type="Rhea" id="RHEA:16302"/>
    </physiologicalReaction>
</comment>
<dbReference type="GO" id="GO:0007165">
    <property type="term" value="P:signal transduction"/>
    <property type="evidence" value="ECO:0007669"/>
    <property type="project" value="InterPro"/>
</dbReference>
<keyword evidence="2" id="KW-0433">Leucine-rich repeat</keyword>
<dbReference type="InterPro" id="IPR002182">
    <property type="entry name" value="NB-ARC"/>
</dbReference>
<dbReference type="Pfam" id="PF20160">
    <property type="entry name" value="C-JID"/>
    <property type="match status" value="1"/>
</dbReference>
<dbReference type="PROSITE" id="PS51450">
    <property type="entry name" value="LRR"/>
    <property type="match status" value="1"/>
</dbReference>
<dbReference type="GO" id="GO:0051707">
    <property type="term" value="P:response to other organism"/>
    <property type="evidence" value="ECO:0007669"/>
    <property type="project" value="UniProtKB-ARBA"/>
</dbReference>
<dbReference type="InterPro" id="IPR032675">
    <property type="entry name" value="LRR_dom_sf"/>
</dbReference>
<protein>
    <recommendedName>
        <fullName evidence="1">ADP-ribosyl cyclase/cyclic ADP-ribose hydrolase</fullName>
        <ecNumber evidence="1">3.2.2.6</ecNumber>
    </recommendedName>
</protein>
<evidence type="ECO:0000256" key="1">
    <source>
        <dbReference type="ARBA" id="ARBA00011982"/>
    </source>
</evidence>
<keyword evidence="5" id="KW-0611">Plant defense</keyword>
<dbReference type="Gene3D" id="3.80.10.10">
    <property type="entry name" value="Ribonuclease Inhibitor"/>
    <property type="match status" value="2"/>
</dbReference>
<dbReference type="GO" id="GO:0006952">
    <property type="term" value="P:defense response"/>
    <property type="evidence" value="ECO:0007669"/>
    <property type="project" value="UniProtKB-KW"/>
</dbReference>
<keyword evidence="6" id="KW-0520">NAD</keyword>
<dbReference type="InterPro" id="IPR027417">
    <property type="entry name" value="P-loop_NTPase"/>
</dbReference>
<evidence type="ECO:0000256" key="4">
    <source>
        <dbReference type="ARBA" id="ARBA00022801"/>
    </source>
</evidence>
<dbReference type="Pfam" id="PF23598">
    <property type="entry name" value="LRR_14"/>
    <property type="match status" value="1"/>
</dbReference>
<dbReference type="SMART" id="SM00255">
    <property type="entry name" value="TIR"/>
    <property type="match status" value="1"/>
</dbReference>
<dbReference type="SMART" id="SM00369">
    <property type="entry name" value="LRR_TYP"/>
    <property type="match status" value="2"/>
</dbReference>
<dbReference type="GO" id="GO:0043531">
    <property type="term" value="F:ADP binding"/>
    <property type="evidence" value="ECO:0007669"/>
    <property type="project" value="InterPro"/>
</dbReference>
<dbReference type="Gene3D" id="1.10.8.430">
    <property type="entry name" value="Helical domain of apoptotic protease-activating factors"/>
    <property type="match status" value="1"/>
</dbReference>
<dbReference type="OrthoDB" id="1191736at2759"/>
<dbReference type="InterPro" id="IPR058192">
    <property type="entry name" value="WHD_ROQ1-like"/>
</dbReference>
<dbReference type="SUPFAM" id="SSF52200">
    <property type="entry name" value="Toll/Interleukin receptor TIR domain"/>
    <property type="match status" value="1"/>
</dbReference>
<dbReference type="InterPro" id="IPR055414">
    <property type="entry name" value="LRR_R13L4/SHOC2-like"/>
</dbReference>
<dbReference type="InterPro" id="IPR042197">
    <property type="entry name" value="Apaf_helical"/>
</dbReference>
<dbReference type="GeneID" id="109002116"/>
<evidence type="ECO:0000313" key="9">
    <source>
        <dbReference type="RefSeq" id="XP_018835267.1"/>
    </source>
</evidence>
<dbReference type="InterPro" id="IPR044974">
    <property type="entry name" value="Disease_R_plants"/>
</dbReference>
<dbReference type="InterPro" id="IPR003591">
    <property type="entry name" value="Leu-rich_rpt_typical-subtyp"/>
</dbReference>
<dbReference type="GO" id="GO:0061809">
    <property type="term" value="F:NAD+ nucleosidase activity, cyclic ADP-ribose generating"/>
    <property type="evidence" value="ECO:0007669"/>
    <property type="project" value="UniProtKB-EC"/>
</dbReference>
<dbReference type="Gene3D" id="3.40.50.300">
    <property type="entry name" value="P-loop containing nucleotide triphosphate hydrolases"/>
    <property type="match status" value="1"/>
</dbReference>
<dbReference type="Pfam" id="PF01582">
    <property type="entry name" value="TIR"/>
    <property type="match status" value="1"/>
</dbReference>
<dbReference type="PANTHER" id="PTHR11017:SF271">
    <property type="entry name" value="DISEASE RESISTANCE PROTEIN (TIR-NBS-LRR CLASS) FAMILY"/>
    <property type="match status" value="1"/>
</dbReference>
<evidence type="ECO:0000256" key="5">
    <source>
        <dbReference type="ARBA" id="ARBA00022821"/>
    </source>
</evidence>
<evidence type="ECO:0000313" key="8">
    <source>
        <dbReference type="Proteomes" id="UP000235220"/>
    </source>
</evidence>
<dbReference type="RefSeq" id="XP_018835267.1">
    <property type="nucleotide sequence ID" value="XM_018979722.2"/>
</dbReference>
<dbReference type="SUPFAM" id="SSF52540">
    <property type="entry name" value="P-loop containing nucleoside triphosphate hydrolases"/>
    <property type="match status" value="1"/>
</dbReference>
<dbReference type="Gene3D" id="3.40.50.10140">
    <property type="entry name" value="Toll/interleukin-1 receptor homology (TIR) domain"/>
    <property type="match status" value="1"/>
</dbReference>
<evidence type="ECO:0000256" key="6">
    <source>
        <dbReference type="ARBA" id="ARBA00023027"/>
    </source>
</evidence>
<dbReference type="PANTHER" id="PTHR11017">
    <property type="entry name" value="LEUCINE-RICH REPEAT-CONTAINING PROTEIN"/>
    <property type="match status" value="1"/>
</dbReference>
<organism evidence="8 9">
    <name type="scientific">Juglans regia</name>
    <name type="common">English walnut</name>
    <dbReference type="NCBI Taxonomy" id="51240"/>
    <lineage>
        <taxon>Eukaryota</taxon>
        <taxon>Viridiplantae</taxon>
        <taxon>Streptophyta</taxon>
        <taxon>Embryophyta</taxon>
        <taxon>Tracheophyta</taxon>
        <taxon>Spermatophyta</taxon>
        <taxon>Magnoliopsida</taxon>
        <taxon>eudicotyledons</taxon>
        <taxon>Gunneridae</taxon>
        <taxon>Pentapetalae</taxon>
        <taxon>rosids</taxon>
        <taxon>fabids</taxon>
        <taxon>Fagales</taxon>
        <taxon>Juglandaceae</taxon>
        <taxon>Juglans</taxon>
    </lineage>
</organism>
<dbReference type="KEGG" id="jre:109002116"/>
<dbReference type="InterPro" id="IPR000157">
    <property type="entry name" value="TIR_dom"/>
</dbReference>
<dbReference type="InterPro" id="IPR045344">
    <property type="entry name" value="C-JID"/>
</dbReference>
<gene>
    <name evidence="9" type="primary">LOC109002116</name>
</gene>
<evidence type="ECO:0000256" key="2">
    <source>
        <dbReference type="ARBA" id="ARBA00022614"/>
    </source>
</evidence>
<dbReference type="FunFam" id="3.40.50.10140:FF:000007">
    <property type="entry name" value="Disease resistance protein (TIR-NBS-LRR class)"/>
    <property type="match status" value="1"/>
</dbReference>
<dbReference type="AlphaFoldDB" id="A0A2I4FUE9"/>
<dbReference type="PROSITE" id="PS50104">
    <property type="entry name" value="TIR"/>
    <property type="match status" value="1"/>
</dbReference>
<keyword evidence="4" id="KW-0378">Hydrolase</keyword>
<dbReference type="EC" id="3.2.2.6" evidence="1"/>
<reference evidence="9" key="1">
    <citation type="submission" date="2025-08" db="UniProtKB">
        <authorList>
            <consortium name="RefSeq"/>
        </authorList>
    </citation>
    <scope>IDENTIFICATION</scope>
    <source>
        <tissue evidence="9">Leaves</tissue>
    </source>
</reference>